<dbReference type="Proteomes" id="UP000028945">
    <property type="component" value="Chromosome"/>
</dbReference>
<keyword evidence="1" id="KW-0698">rRNA processing</keyword>
<evidence type="ECO:0000256" key="1">
    <source>
        <dbReference type="HAMAP-Rule" id="MF_00934"/>
    </source>
</evidence>
<dbReference type="PANTHER" id="PTHR37426">
    <property type="entry name" value="RIBOSOMAL RNA LARGE SUBUNIT METHYLTRANSFERASE J"/>
    <property type="match status" value="1"/>
</dbReference>
<gene>
    <name evidence="1" type="primary">rlmJ</name>
    <name evidence="2" type="ORF">IX83_04120</name>
</gene>
<feature type="binding site" evidence="1">
    <location>
        <position position="19"/>
    </location>
    <ligand>
        <name>S-adenosyl-L-methionine</name>
        <dbReference type="ChEBI" id="CHEBI:59789"/>
    </ligand>
</feature>
<evidence type="ECO:0000313" key="3">
    <source>
        <dbReference type="Proteomes" id="UP000028945"/>
    </source>
</evidence>
<organism evidence="2 3">
    <name type="scientific">Basilea psittacipulmonis DSM 24701</name>
    <dbReference type="NCBI Taxonomy" id="1072685"/>
    <lineage>
        <taxon>Bacteria</taxon>
        <taxon>Pseudomonadati</taxon>
        <taxon>Pseudomonadota</taxon>
        <taxon>Betaproteobacteria</taxon>
        <taxon>Burkholderiales</taxon>
        <taxon>Alcaligenaceae</taxon>
        <taxon>Basilea</taxon>
    </lineage>
</organism>
<reference evidence="2 3" key="1">
    <citation type="journal article" date="2014" name="BMC Genomics">
        <title>A genomic perspective on a new bacterial genus and species from the Alcaligenaceae family, Basilea psittacipulmonis.</title>
        <authorList>
            <person name="Whiteson K.L."/>
            <person name="Hernandez D."/>
            <person name="Lazarevic V."/>
            <person name="Gaia N."/>
            <person name="Farinelli L."/>
            <person name="Francois P."/>
            <person name="Pilo P."/>
            <person name="Frey J."/>
            <person name="Schrenzel J."/>
        </authorList>
    </citation>
    <scope>NUCLEOTIDE SEQUENCE [LARGE SCALE GENOMIC DNA]</scope>
    <source>
        <strain evidence="2 3">DSM 24701</strain>
    </source>
</reference>
<dbReference type="GO" id="GO:0036307">
    <property type="term" value="F:23S rRNA (adenine(2030)-N(6))-methyltransferase activity"/>
    <property type="evidence" value="ECO:0007669"/>
    <property type="project" value="UniProtKB-UniRule"/>
</dbReference>
<comment type="similarity">
    <text evidence="1">Belongs to the RlmJ family.</text>
</comment>
<dbReference type="InterPro" id="IPR007473">
    <property type="entry name" value="RlmJ"/>
</dbReference>
<dbReference type="AlphaFoldDB" id="A0A077DEK8"/>
<comment type="function">
    <text evidence="1">Specifically methylates the adenine in position 2030 of 23S rRNA.</text>
</comment>
<keyword evidence="1" id="KW-0694">RNA-binding</keyword>
<dbReference type="GO" id="GO:0003723">
    <property type="term" value="F:RNA binding"/>
    <property type="evidence" value="ECO:0007669"/>
    <property type="project" value="UniProtKB-UniRule"/>
</dbReference>
<proteinExistence type="inferred from homology"/>
<dbReference type="KEGG" id="bpsi:IX83_04120"/>
<dbReference type="STRING" id="1072685.IX83_04120"/>
<comment type="subunit">
    <text evidence="1">Monomer.</text>
</comment>
<feature type="active site" description="Proton acceptor" evidence="1">
    <location>
        <position position="166"/>
    </location>
</feature>
<sequence length="278" mass="32370">MFSYRHGFHAGNHADVLKHAVFLDIIRYFQQKDNPFWIIDTHAGAGVYDLTSQWAQQSGEFYDGVERLKERPHCPELIDHYLTFIHDTMEDNVYPGSPWIAMSMSRDRDKLRFFEWHPNEFQNLNAFVQSQDRALQRNIMTFHADGFVGIKALLPPPTKRAITIIDPSYENKRDYQSVITCLQEALKRFATGCYIVWYPLVKRVERQEMLKQLEKMKVSWLHVSLQVKSPEAVGLYGSGLFIVNPPYQLEQKLKEAMPVLCEMLAQDENAHFVIKTSA</sequence>
<feature type="binding site" evidence="1">
    <location>
        <position position="166"/>
    </location>
    <ligand>
        <name>S-adenosyl-L-methionine</name>
        <dbReference type="ChEBI" id="CHEBI:59789"/>
    </ligand>
</feature>
<dbReference type="Pfam" id="PF04378">
    <property type="entry name" value="RsmJ"/>
    <property type="match status" value="1"/>
</dbReference>
<dbReference type="InterPro" id="IPR029063">
    <property type="entry name" value="SAM-dependent_MTases_sf"/>
</dbReference>
<feature type="binding site" evidence="1">
    <location>
        <position position="42"/>
    </location>
    <ligand>
        <name>S-adenosyl-L-methionine</name>
        <dbReference type="ChEBI" id="CHEBI:59789"/>
    </ligand>
</feature>
<feature type="binding site" evidence="1">
    <location>
        <begin position="145"/>
        <end position="146"/>
    </location>
    <ligand>
        <name>S-adenosyl-L-methionine</name>
        <dbReference type="ChEBI" id="CHEBI:59789"/>
    </ligand>
</feature>
<dbReference type="OrthoDB" id="9791274at2"/>
<dbReference type="PANTHER" id="PTHR37426:SF1">
    <property type="entry name" value="RIBOSOMAL RNA LARGE SUBUNIT METHYLTRANSFERASE J"/>
    <property type="match status" value="1"/>
</dbReference>
<dbReference type="Gene3D" id="3.40.50.150">
    <property type="entry name" value="Vaccinia Virus protein VP39"/>
    <property type="match status" value="1"/>
</dbReference>
<dbReference type="HAMAP" id="MF_00934">
    <property type="entry name" value="23SrRNA_methyltr_J"/>
    <property type="match status" value="1"/>
</dbReference>
<comment type="catalytic activity">
    <reaction evidence="1">
        <text>adenosine(2030) in 23S rRNA + S-adenosyl-L-methionine = N(6)-methyladenosine(2030) in 23S rRNA + S-adenosyl-L-homocysteine + H(+)</text>
        <dbReference type="Rhea" id="RHEA:43736"/>
        <dbReference type="Rhea" id="RHEA-COMP:10668"/>
        <dbReference type="Rhea" id="RHEA-COMP:10669"/>
        <dbReference type="ChEBI" id="CHEBI:15378"/>
        <dbReference type="ChEBI" id="CHEBI:57856"/>
        <dbReference type="ChEBI" id="CHEBI:59789"/>
        <dbReference type="ChEBI" id="CHEBI:74411"/>
        <dbReference type="ChEBI" id="CHEBI:74449"/>
        <dbReference type="EC" id="2.1.1.266"/>
    </reaction>
</comment>
<feature type="binding site" evidence="1">
    <location>
        <position position="97"/>
    </location>
    <ligand>
        <name>S-adenosyl-L-methionine</name>
        <dbReference type="ChEBI" id="CHEBI:59789"/>
    </ligand>
</feature>
<dbReference type="GO" id="GO:0070475">
    <property type="term" value="P:rRNA base methylation"/>
    <property type="evidence" value="ECO:0007669"/>
    <property type="project" value="UniProtKB-UniRule"/>
</dbReference>
<protein>
    <recommendedName>
        <fullName evidence="1">Ribosomal RNA large subunit methyltransferase J</fullName>
        <ecNumber evidence="1">2.1.1.266</ecNumber>
    </recommendedName>
    <alternativeName>
        <fullName evidence="1">23S rRNA (adenine(2030)-N6)-methyltransferase</fullName>
    </alternativeName>
    <alternativeName>
        <fullName evidence="1">23S rRNA m6A2030 methyltransferase</fullName>
    </alternativeName>
</protein>
<dbReference type="HOGENOM" id="CLU_061769_1_0_4"/>
<name>A0A077DEK8_9BURK</name>
<dbReference type="EC" id="2.1.1.266" evidence="1"/>
<dbReference type="GO" id="GO:0005829">
    <property type="term" value="C:cytosol"/>
    <property type="evidence" value="ECO:0007669"/>
    <property type="project" value="TreeGrafter"/>
</dbReference>
<dbReference type="RefSeq" id="WP_038499474.1">
    <property type="nucleotide sequence ID" value="NZ_AFWK01000113.1"/>
</dbReference>
<feature type="site" description="Interaction with substrate rRNA" evidence="1">
    <location>
        <position position="4"/>
    </location>
</feature>
<dbReference type="eggNOG" id="COG2961">
    <property type="taxonomic scope" value="Bacteria"/>
</dbReference>
<dbReference type="SUPFAM" id="SSF53335">
    <property type="entry name" value="S-adenosyl-L-methionine-dependent methyltransferases"/>
    <property type="match status" value="1"/>
</dbReference>
<feature type="binding site" evidence="1">
    <location>
        <position position="115"/>
    </location>
    <ligand>
        <name>S-adenosyl-L-methionine</name>
        <dbReference type="ChEBI" id="CHEBI:59789"/>
    </ligand>
</feature>
<keyword evidence="1" id="KW-0489">Methyltransferase</keyword>
<accession>A0A077DEK8</accession>
<keyword evidence="1" id="KW-0808">Transferase</keyword>
<keyword evidence="3" id="KW-1185">Reference proteome</keyword>
<keyword evidence="1" id="KW-0949">S-adenosyl-L-methionine</keyword>
<evidence type="ECO:0000313" key="2">
    <source>
        <dbReference type="EMBL" id="AIL32601.1"/>
    </source>
</evidence>
<dbReference type="EMBL" id="CP009238">
    <property type="protein sequence ID" value="AIL32601.1"/>
    <property type="molecule type" value="Genomic_DNA"/>
</dbReference>